<evidence type="ECO:0000313" key="3">
    <source>
        <dbReference type="EMBL" id="MFI6501484.1"/>
    </source>
</evidence>
<dbReference type="Gene3D" id="3.90.1150.10">
    <property type="entry name" value="Aspartate Aminotransferase, domain 1"/>
    <property type="match status" value="1"/>
</dbReference>
<dbReference type="GO" id="GO:0008483">
    <property type="term" value="F:transaminase activity"/>
    <property type="evidence" value="ECO:0007669"/>
    <property type="project" value="UniProtKB-KW"/>
</dbReference>
<dbReference type="InterPro" id="IPR000653">
    <property type="entry name" value="DegT/StrS_aminotransferase"/>
</dbReference>
<comment type="similarity">
    <text evidence="2">Belongs to the DegT/DnrJ/EryC1 family.</text>
</comment>
<dbReference type="Proteomes" id="UP001612741">
    <property type="component" value="Unassembled WGS sequence"/>
</dbReference>
<dbReference type="InterPro" id="IPR015424">
    <property type="entry name" value="PyrdxlP-dep_Trfase"/>
</dbReference>
<sequence length="409" mass="44010">MAGPGFSFFGAEERKNIDVVMRTWALNRHAHDVPQYTTFVRRFELATESVFGAPYCVAVNSGTSALLTALAAVGVGPGDEVIVPGYTFIAPIAAIVHAGAVPVLAEIDESFTLDPADVEARITPRTRAIMAVHMLGAPCDLDALRKLADRHRLLLLEDVAQSCGATYRGRHLGTHGHAGAFSLGQFTVITSGDGGFVLLPDEHLYRRAYSFQNQGWYPGRTDWGKGDVLFGLNLRMSELAGAVACAQLEKLDQVLAACRHRKHRLLMAIPDLSGFGVRRRTLHDPAGECGTLLVYVFDQPAHAQAVAKALDTGTMAQSGRHYYGHMPALTAIKEGEVAPCPFQRPARTQDYRVGALPFTDALLSRSVAISVGVSDSYMGAGFGLTVRSLDDEIDEVADRFATAVITTSA</sequence>
<keyword evidence="4" id="KW-1185">Reference proteome</keyword>
<name>A0ABW7Z460_9ACTN</name>
<proteinExistence type="inferred from homology"/>
<dbReference type="EMBL" id="JBITGY010000008">
    <property type="protein sequence ID" value="MFI6501484.1"/>
    <property type="molecule type" value="Genomic_DNA"/>
</dbReference>
<comment type="caution">
    <text evidence="3">The sequence shown here is derived from an EMBL/GenBank/DDBJ whole genome shotgun (WGS) entry which is preliminary data.</text>
</comment>
<gene>
    <name evidence="3" type="ORF">ACIBG2_29175</name>
</gene>
<dbReference type="PANTHER" id="PTHR30244:SF34">
    <property type="entry name" value="DTDP-4-AMINO-4,6-DIDEOXYGALACTOSE TRANSAMINASE"/>
    <property type="match status" value="1"/>
</dbReference>
<dbReference type="Pfam" id="PF01041">
    <property type="entry name" value="DegT_DnrJ_EryC1"/>
    <property type="match status" value="1"/>
</dbReference>
<dbReference type="InterPro" id="IPR015421">
    <property type="entry name" value="PyrdxlP-dep_Trfase_major"/>
</dbReference>
<keyword evidence="2" id="KW-0663">Pyridoxal phosphate</keyword>
<comment type="cofactor">
    <cofactor evidence="1">
        <name>pyridoxal 5'-phosphate</name>
        <dbReference type="ChEBI" id="CHEBI:597326"/>
    </cofactor>
</comment>
<dbReference type="RefSeq" id="WP_397086107.1">
    <property type="nucleotide sequence ID" value="NZ_JBITGY010000008.1"/>
</dbReference>
<accession>A0ABW7Z460</accession>
<dbReference type="CDD" id="cd00616">
    <property type="entry name" value="AHBA_syn"/>
    <property type="match status" value="1"/>
</dbReference>
<evidence type="ECO:0000313" key="4">
    <source>
        <dbReference type="Proteomes" id="UP001612741"/>
    </source>
</evidence>
<evidence type="ECO:0000256" key="1">
    <source>
        <dbReference type="ARBA" id="ARBA00001933"/>
    </source>
</evidence>
<keyword evidence="3" id="KW-0808">Transferase</keyword>
<dbReference type="SUPFAM" id="SSF53383">
    <property type="entry name" value="PLP-dependent transferases"/>
    <property type="match status" value="1"/>
</dbReference>
<dbReference type="InterPro" id="IPR015422">
    <property type="entry name" value="PyrdxlP-dep_Trfase_small"/>
</dbReference>
<protein>
    <submittedName>
        <fullName evidence="3">DegT/DnrJ/EryC1/StrS family aminotransferase</fullName>
    </submittedName>
</protein>
<dbReference type="Gene3D" id="3.40.640.10">
    <property type="entry name" value="Type I PLP-dependent aspartate aminotransferase-like (Major domain)"/>
    <property type="match status" value="1"/>
</dbReference>
<reference evidence="3 4" key="1">
    <citation type="submission" date="2024-10" db="EMBL/GenBank/DDBJ databases">
        <title>The Natural Products Discovery Center: Release of the First 8490 Sequenced Strains for Exploring Actinobacteria Biosynthetic Diversity.</title>
        <authorList>
            <person name="Kalkreuter E."/>
            <person name="Kautsar S.A."/>
            <person name="Yang D."/>
            <person name="Bader C.D."/>
            <person name="Teijaro C.N."/>
            <person name="Fluegel L."/>
            <person name="Davis C.M."/>
            <person name="Simpson J.R."/>
            <person name="Lauterbach L."/>
            <person name="Steele A.D."/>
            <person name="Gui C."/>
            <person name="Meng S."/>
            <person name="Li G."/>
            <person name="Viehrig K."/>
            <person name="Ye F."/>
            <person name="Su P."/>
            <person name="Kiefer A.F."/>
            <person name="Nichols A."/>
            <person name="Cepeda A.J."/>
            <person name="Yan W."/>
            <person name="Fan B."/>
            <person name="Jiang Y."/>
            <person name="Adhikari A."/>
            <person name="Zheng C.-J."/>
            <person name="Schuster L."/>
            <person name="Cowan T.M."/>
            <person name="Smanski M.J."/>
            <person name="Chevrette M.G."/>
            <person name="De Carvalho L.P.S."/>
            <person name="Shen B."/>
        </authorList>
    </citation>
    <scope>NUCLEOTIDE SEQUENCE [LARGE SCALE GENOMIC DNA]</scope>
    <source>
        <strain evidence="3 4">NPDC050545</strain>
    </source>
</reference>
<dbReference type="PANTHER" id="PTHR30244">
    <property type="entry name" value="TRANSAMINASE"/>
    <property type="match status" value="1"/>
</dbReference>
<organism evidence="3 4">
    <name type="scientific">Nonomuraea typhae</name>
    <dbReference type="NCBI Taxonomy" id="2603600"/>
    <lineage>
        <taxon>Bacteria</taxon>
        <taxon>Bacillati</taxon>
        <taxon>Actinomycetota</taxon>
        <taxon>Actinomycetes</taxon>
        <taxon>Streptosporangiales</taxon>
        <taxon>Streptosporangiaceae</taxon>
        <taxon>Nonomuraea</taxon>
    </lineage>
</organism>
<keyword evidence="3" id="KW-0032">Aminotransferase</keyword>
<evidence type="ECO:0000256" key="2">
    <source>
        <dbReference type="RuleBase" id="RU004508"/>
    </source>
</evidence>